<organism evidence="3 4">
    <name type="scientific">Rotaria socialis</name>
    <dbReference type="NCBI Taxonomy" id="392032"/>
    <lineage>
        <taxon>Eukaryota</taxon>
        <taxon>Metazoa</taxon>
        <taxon>Spiralia</taxon>
        <taxon>Gnathifera</taxon>
        <taxon>Rotifera</taxon>
        <taxon>Eurotatoria</taxon>
        <taxon>Bdelloidea</taxon>
        <taxon>Philodinida</taxon>
        <taxon>Philodinidae</taxon>
        <taxon>Rotaria</taxon>
    </lineage>
</organism>
<evidence type="ECO:0000313" key="3">
    <source>
        <dbReference type="EMBL" id="CAF5065129.1"/>
    </source>
</evidence>
<proteinExistence type="predicted"/>
<dbReference type="PROSITE" id="PS50294">
    <property type="entry name" value="WD_REPEATS_REGION"/>
    <property type="match status" value="1"/>
</dbReference>
<feature type="repeat" description="WD" evidence="1">
    <location>
        <begin position="1"/>
        <end position="19"/>
    </location>
</feature>
<gene>
    <name evidence="2" type="ORF">QYT958_LOCUS42887</name>
    <name evidence="3" type="ORF">QYT958_LOCUS42898</name>
</gene>
<dbReference type="EMBL" id="CAJOBR010057374">
    <property type="protein sequence ID" value="CAF5064873.1"/>
    <property type="molecule type" value="Genomic_DNA"/>
</dbReference>
<evidence type="ECO:0000256" key="1">
    <source>
        <dbReference type="PROSITE-ProRule" id="PRU00221"/>
    </source>
</evidence>
<accession>A0A822DCR6</accession>
<evidence type="ECO:0000313" key="2">
    <source>
        <dbReference type="EMBL" id="CAF5064873.1"/>
    </source>
</evidence>
<dbReference type="AlphaFoldDB" id="A0A822DCR6"/>
<dbReference type="EMBL" id="CAJOBR010057521">
    <property type="protein sequence ID" value="CAF5065129.1"/>
    <property type="molecule type" value="Genomic_DNA"/>
</dbReference>
<dbReference type="InterPro" id="IPR001680">
    <property type="entry name" value="WD40_rpt"/>
</dbReference>
<protein>
    <submittedName>
        <fullName evidence="3">Uncharacterized protein</fullName>
    </submittedName>
</protein>
<sequence length="19" mass="2206">MFATGSYDRNIAVWDMSNK</sequence>
<keyword evidence="1" id="KW-0853">WD repeat</keyword>
<comment type="caution">
    <text evidence="3">The sequence shown here is derived from an EMBL/GenBank/DDBJ whole genome shotgun (WGS) entry which is preliminary data.</text>
</comment>
<dbReference type="Proteomes" id="UP000663848">
    <property type="component" value="Unassembled WGS sequence"/>
</dbReference>
<feature type="non-terminal residue" evidence="3">
    <location>
        <position position="19"/>
    </location>
</feature>
<name>A0A822DCR6_9BILA</name>
<dbReference type="PROSITE" id="PS50082">
    <property type="entry name" value="WD_REPEATS_2"/>
    <property type="match status" value="1"/>
</dbReference>
<evidence type="ECO:0000313" key="4">
    <source>
        <dbReference type="Proteomes" id="UP000663848"/>
    </source>
</evidence>
<reference evidence="3" key="1">
    <citation type="submission" date="2021-02" db="EMBL/GenBank/DDBJ databases">
        <authorList>
            <person name="Nowell W R."/>
        </authorList>
    </citation>
    <scope>NUCLEOTIDE SEQUENCE</scope>
</reference>